<dbReference type="Proteomes" id="UP001158986">
    <property type="component" value="Unassembled WGS sequence"/>
</dbReference>
<comment type="caution">
    <text evidence="1">The sequence shown here is derived from an EMBL/GenBank/DDBJ whole genome shotgun (WGS) entry which is preliminary data.</text>
</comment>
<dbReference type="EMBL" id="CAKLCB010000301">
    <property type="protein sequence ID" value="CAH0519517.1"/>
    <property type="molecule type" value="Genomic_DNA"/>
</dbReference>
<evidence type="ECO:0000313" key="2">
    <source>
        <dbReference type="Proteomes" id="UP001158986"/>
    </source>
</evidence>
<accession>A0ABN8D2V5</accession>
<keyword evidence="2" id="KW-1185">Reference proteome</keyword>
<proteinExistence type="predicted"/>
<organism evidence="1 2">
    <name type="scientific">Peronospora belbahrii</name>
    <dbReference type="NCBI Taxonomy" id="622444"/>
    <lineage>
        <taxon>Eukaryota</taxon>
        <taxon>Sar</taxon>
        <taxon>Stramenopiles</taxon>
        <taxon>Oomycota</taxon>
        <taxon>Peronosporomycetes</taxon>
        <taxon>Peronosporales</taxon>
        <taxon>Peronosporaceae</taxon>
        <taxon>Peronospora</taxon>
    </lineage>
</organism>
<gene>
    <name evidence="1" type="ORF">PBS001_LOCUS6043</name>
</gene>
<reference evidence="1 2" key="1">
    <citation type="submission" date="2021-11" db="EMBL/GenBank/DDBJ databases">
        <authorList>
            <person name="Islam A."/>
            <person name="Islam S."/>
            <person name="Flora M.S."/>
            <person name="Rahman M."/>
            <person name="Ziaur R.M."/>
            <person name="Epstein J.H."/>
            <person name="Hassan M."/>
            <person name="Klassen M."/>
            <person name="Woodard K."/>
            <person name="Webb A."/>
            <person name="Webby R.J."/>
            <person name="El Zowalaty M.E."/>
        </authorList>
    </citation>
    <scope>NUCLEOTIDE SEQUENCE [LARGE SCALE GENOMIC DNA]</scope>
    <source>
        <strain evidence="1">Pbs1</strain>
    </source>
</reference>
<sequence>MRRLSETFQTTITARQSMKLLWQKKDAKRLWAEHLLYLVAVSDARGGLRVSPRFARAHIAKYDPTRTDYLRHAKELTHFATSIKLESTCGKAKTIQAVVVGRGKALSKKEKAVVTIISMHNMVLAIGEIKSRKRGTRVGKERKSAAVAVKAVEDVDNSDLSDY</sequence>
<protein>
    <submittedName>
        <fullName evidence="1">Uncharacterized protein</fullName>
    </submittedName>
</protein>
<evidence type="ECO:0000313" key="1">
    <source>
        <dbReference type="EMBL" id="CAH0519517.1"/>
    </source>
</evidence>
<name>A0ABN8D2V5_9STRA</name>